<dbReference type="Gene3D" id="3.30.750.24">
    <property type="entry name" value="STAS domain"/>
    <property type="match status" value="1"/>
</dbReference>
<sequence length="104" mass="11639">MDELLTIRTIEGGYELICPLQFNSSAYPFLMRQLNSLPAGLILQINLTATEHMTSSGMGILLMVKSEVDKRGGQMRLLVKKGPVEKSLRIANFFSYFSVIIVNE</sequence>
<organism evidence="2">
    <name type="scientific">Magnetococcus massalia (strain MO-1)</name>
    <dbReference type="NCBI Taxonomy" id="451514"/>
    <lineage>
        <taxon>Bacteria</taxon>
        <taxon>Pseudomonadati</taxon>
        <taxon>Pseudomonadota</taxon>
        <taxon>Magnetococcia</taxon>
        <taxon>Magnetococcales</taxon>
        <taxon>Magnetococcaceae</taxon>
        <taxon>Magnetococcus</taxon>
    </lineage>
</organism>
<evidence type="ECO:0000259" key="1">
    <source>
        <dbReference type="PROSITE" id="PS50801"/>
    </source>
</evidence>
<dbReference type="Pfam" id="PF01740">
    <property type="entry name" value="STAS"/>
    <property type="match status" value="1"/>
</dbReference>
<proteinExistence type="predicted"/>
<dbReference type="AlphaFoldDB" id="A0A1S7LJK8"/>
<dbReference type="PROSITE" id="PS50801">
    <property type="entry name" value="STAS"/>
    <property type="match status" value="1"/>
</dbReference>
<dbReference type="EMBL" id="LO017727">
    <property type="protein sequence ID" value="CRH06309.1"/>
    <property type="molecule type" value="Genomic_DNA"/>
</dbReference>
<dbReference type="CDD" id="cd07043">
    <property type="entry name" value="STAS_anti-anti-sigma_factors"/>
    <property type="match status" value="1"/>
</dbReference>
<gene>
    <name evidence="2" type="ORF">MAGMO_2141</name>
</gene>
<accession>A0A1S7LJK8</accession>
<reference evidence="2" key="1">
    <citation type="submission" date="2015-04" db="EMBL/GenBank/DDBJ databases">
        <authorList>
            <person name="Syromyatnikov M.Y."/>
            <person name="Popov V.N."/>
        </authorList>
    </citation>
    <scope>NUCLEOTIDE SEQUENCE</scope>
    <source>
        <strain evidence="2">MO-1</strain>
    </source>
</reference>
<name>A0A1S7LJK8_MAGMO</name>
<dbReference type="SUPFAM" id="SSF52091">
    <property type="entry name" value="SpoIIaa-like"/>
    <property type="match status" value="1"/>
</dbReference>
<dbReference type="InterPro" id="IPR002645">
    <property type="entry name" value="STAS_dom"/>
</dbReference>
<dbReference type="InterPro" id="IPR036513">
    <property type="entry name" value="STAS_dom_sf"/>
</dbReference>
<protein>
    <submittedName>
        <fullName evidence="2">Putative Anti-sigma factor antagonist</fullName>
    </submittedName>
</protein>
<feature type="domain" description="STAS" evidence="1">
    <location>
        <begin position="45"/>
        <end position="104"/>
    </location>
</feature>
<evidence type="ECO:0000313" key="2">
    <source>
        <dbReference type="EMBL" id="CRH06309.1"/>
    </source>
</evidence>